<dbReference type="AlphaFoldDB" id="A0A183V0A2"/>
<dbReference type="InterPro" id="IPR036423">
    <property type="entry name" value="SOD-like_Cu/Zn_dom_sf"/>
</dbReference>
<organism evidence="3 4">
    <name type="scientific">Toxocara canis</name>
    <name type="common">Canine roundworm</name>
    <dbReference type="NCBI Taxonomy" id="6265"/>
    <lineage>
        <taxon>Eukaryota</taxon>
        <taxon>Metazoa</taxon>
        <taxon>Ecdysozoa</taxon>
        <taxon>Nematoda</taxon>
        <taxon>Chromadorea</taxon>
        <taxon>Rhabditida</taxon>
        <taxon>Spirurina</taxon>
        <taxon>Ascaridomorpha</taxon>
        <taxon>Ascaridoidea</taxon>
        <taxon>Toxocaridae</taxon>
        <taxon>Toxocara</taxon>
    </lineage>
</organism>
<dbReference type="PANTHER" id="PTHR10003">
    <property type="entry name" value="SUPEROXIDE DISMUTASE CU-ZN -RELATED"/>
    <property type="match status" value="1"/>
</dbReference>
<feature type="domain" description="Superoxide dismutase copper/zinc binding" evidence="1">
    <location>
        <begin position="88"/>
        <end position="219"/>
    </location>
</feature>
<dbReference type="InterPro" id="IPR001424">
    <property type="entry name" value="SOD_Cu_Zn_dom"/>
</dbReference>
<reference evidence="2 3" key="2">
    <citation type="submission" date="2018-11" db="EMBL/GenBank/DDBJ databases">
        <authorList>
            <consortium name="Pathogen Informatics"/>
        </authorList>
    </citation>
    <scope>NUCLEOTIDE SEQUENCE [LARGE SCALE GENOMIC DNA]</scope>
</reference>
<dbReference type="EMBL" id="UYWY01022102">
    <property type="protein sequence ID" value="VDM45493.1"/>
    <property type="molecule type" value="Genomic_DNA"/>
</dbReference>
<dbReference type="Proteomes" id="UP000050794">
    <property type="component" value="Unassembled WGS sequence"/>
</dbReference>
<dbReference type="PRINTS" id="PR00068">
    <property type="entry name" value="CUZNDISMTASE"/>
</dbReference>
<evidence type="ECO:0000313" key="3">
    <source>
        <dbReference type="Proteomes" id="UP000050794"/>
    </source>
</evidence>
<evidence type="ECO:0000259" key="1">
    <source>
        <dbReference type="Pfam" id="PF00080"/>
    </source>
</evidence>
<dbReference type="InterPro" id="IPR024134">
    <property type="entry name" value="SOD_Cu/Zn_/chaperone"/>
</dbReference>
<dbReference type="SUPFAM" id="SSF49329">
    <property type="entry name" value="Cu,Zn superoxide dismutase-like"/>
    <property type="match status" value="1"/>
</dbReference>
<accession>A0A183V0A2</accession>
<gene>
    <name evidence="2" type="ORF">TCNE_LOCUS14172</name>
</gene>
<dbReference type="GO" id="GO:0005507">
    <property type="term" value="F:copper ion binding"/>
    <property type="evidence" value="ECO:0007669"/>
    <property type="project" value="InterPro"/>
</dbReference>
<evidence type="ECO:0000313" key="4">
    <source>
        <dbReference type="WBParaSite" id="TCNE_0001417201-mRNA-1"/>
    </source>
</evidence>
<protein>
    <submittedName>
        <fullName evidence="4">Superoxide dismutase [Cu-Zn]</fullName>
    </submittedName>
</protein>
<keyword evidence="3" id="KW-1185">Reference proteome</keyword>
<dbReference type="Pfam" id="PF00080">
    <property type="entry name" value="Sod_Cu"/>
    <property type="match status" value="1"/>
</dbReference>
<evidence type="ECO:0000313" key="2">
    <source>
        <dbReference type="EMBL" id="VDM45493.1"/>
    </source>
</evidence>
<reference evidence="4" key="1">
    <citation type="submission" date="2016-06" db="UniProtKB">
        <authorList>
            <consortium name="WormBaseParasite"/>
        </authorList>
    </citation>
    <scope>IDENTIFICATION</scope>
</reference>
<dbReference type="GO" id="GO:0006801">
    <property type="term" value="P:superoxide metabolic process"/>
    <property type="evidence" value="ECO:0007669"/>
    <property type="project" value="InterPro"/>
</dbReference>
<name>A0A183V0A2_TOXCA</name>
<sequence>MSHQLTPLERFRCIAAVLQLSSEVLMIGGRVHRSPTIDVAVVNLSNPANTNSICMRTQCLNTTPCFNLFPADDVIRAISQIRSEYDDVKGVVTFHQQHTANSPCTIRANITGLSGEHGFAILDWGNMVSGCYSLGNTFNPDRVSHAPFEHALHRVGTLGNIIDGQYEDENNRYVTLYGRNSVIGRGIAVFENPDDGATKNTAASRFNGDVGAPIACGIIGRVGGEF</sequence>
<dbReference type="WBParaSite" id="TCNE_0001417201-mRNA-1">
    <property type="protein sequence ID" value="TCNE_0001417201-mRNA-1"/>
    <property type="gene ID" value="TCNE_0001417201"/>
</dbReference>
<proteinExistence type="predicted"/>
<dbReference type="Gene3D" id="2.60.40.200">
    <property type="entry name" value="Superoxide dismutase, copper/zinc binding domain"/>
    <property type="match status" value="1"/>
</dbReference>